<dbReference type="GO" id="GO:0080120">
    <property type="term" value="P:CAAX-box protein maturation"/>
    <property type="evidence" value="ECO:0007669"/>
    <property type="project" value="UniProtKB-ARBA"/>
</dbReference>
<dbReference type="PANTHER" id="PTHR36435:SF1">
    <property type="entry name" value="CAAX AMINO TERMINAL PROTEASE FAMILY PROTEIN"/>
    <property type="match status" value="1"/>
</dbReference>
<feature type="transmembrane region" description="Helical" evidence="1">
    <location>
        <begin position="28"/>
        <end position="50"/>
    </location>
</feature>
<dbReference type="GO" id="GO:0004175">
    <property type="term" value="F:endopeptidase activity"/>
    <property type="evidence" value="ECO:0007669"/>
    <property type="project" value="UniProtKB-ARBA"/>
</dbReference>
<evidence type="ECO:0000313" key="3">
    <source>
        <dbReference type="EMBL" id="PST35733.1"/>
    </source>
</evidence>
<proteinExistence type="predicted"/>
<protein>
    <recommendedName>
        <fullName evidence="2">CAAX prenyl protease 2/Lysostaphin resistance protein A-like domain-containing protein</fullName>
    </recommendedName>
</protein>
<comment type="caution">
    <text evidence="3">The sequence shown here is derived from an EMBL/GenBank/DDBJ whole genome shotgun (WGS) entry which is preliminary data.</text>
</comment>
<feature type="transmembrane region" description="Helical" evidence="1">
    <location>
        <begin position="121"/>
        <end position="139"/>
    </location>
</feature>
<keyword evidence="1" id="KW-1133">Transmembrane helix</keyword>
<feature type="transmembrane region" description="Helical" evidence="1">
    <location>
        <begin position="224"/>
        <end position="243"/>
    </location>
</feature>
<keyword evidence="1" id="KW-0472">Membrane</keyword>
<keyword evidence="4" id="KW-1185">Reference proteome</keyword>
<dbReference type="Proteomes" id="UP000241048">
    <property type="component" value="Unassembled WGS sequence"/>
</dbReference>
<name>A0A2T3FKE3_9CLOT</name>
<feature type="transmembrane region" description="Helical" evidence="1">
    <location>
        <begin position="249"/>
        <end position="266"/>
    </location>
</feature>
<sequence>METDADRKRMTGGRKMDEERQETADWRIVWQMFFPCVISDLIGGCVEALGHLEGNVGRTVSSFLTFAVIYPFYWRRIQKKKENRCIAEADGMKEQVSPQIKTTKEEKCGYFWEKVPDVWKILLGAAAFSAVFNMIFWALEKKEIFLGVLHIAVQKVRMTGQAAEAVSLCLKMPQGDMLAAALGKGASEGTAALFSGALWQQFFLMGIAAPLSEELLFRGIIFERLRMALPFFWAALGSAAFFGLVHGNWAQGIYAALMGLILAWLYEKKNRLWEPVLFHSAANLTAMLMRELLWHW</sequence>
<feature type="transmembrane region" description="Helical" evidence="1">
    <location>
        <begin position="56"/>
        <end position="74"/>
    </location>
</feature>
<feature type="domain" description="CAAX prenyl protease 2/Lysostaphin resistance protein A-like" evidence="2">
    <location>
        <begin position="198"/>
        <end position="284"/>
    </location>
</feature>
<feature type="transmembrane region" description="Helical" evidence="1">
    <location>
        <begin position="191"/>
        <end position="212"/>
    </location>
</feature>
<evidence type="ECO:0000313" key="4">
    <source>
        <dbReference type="Proteomes" id="UP000241048"/>
    </source>
</evidence>
<dbReference type="InterPro" id="IPR003675">
    <property type="entry name" value="Rce1/LyrA-like_dom"/>
</dbReference>
<reference evidence="3 4" key="1">
    <citation type="submission" date="2018-03" db="EMBL/GenBank/DDBJ databases">
        <title>Lachnoclostridium SNUG30386 gen.nov., sp.nov., isolated from human faeces.</title>
        <authorList>
            <person name="Seo B."/>
            <person name="Jeon K."/>
            <person name="Ko G."/>
        </authorList>
    </citation>
    <scope>NUCLEOTIDE SEQUENCE [LARGE SCALE GENOMIC DNA]</scope>
    <source>
        <strain evidence="3 4">SNUG30386</strain>
    </source>
</reference>
<dbReference type="PANTHER" id="PTHR36435">
    <property type="entry name" value="SLR1288 PROTEIN"/>
    <property type="match status" value="1"/>
</dbReference>
<evidence type="ECO:0000256" key="1">
    <source>
        <dbReference type="SAM" id="Phobius"/>
    </source>
</evidence>
<evidence type="ECO:0000259" key="2">
    <source>
        <dbReference type="Pfam" id="PF02517"/>
    </source>
</evidence>
<dbReference type="EMBL" id="PYLO01000007">
    <property type="protein sequence ID" value="PST35733.1"/>
    <property type="molecule type" value="Genomic_DNA"/>
</dbReference>
<keyword evidence="1" id="KW-0812">Transmembrane</keyword>
<dbReference type="InterPro" id="IPR052710">
    <property type="entry name" value="CAAX_protease"/>
</dbReference>
<accession>A0A2T3FKE3</accession>
<dbReference type="Pfam" id="PF02517">
    <property type="entry name" value="Rce1-like"/>
    <property type="match status" value="1"/>
</dbReference>
<organism evidence="3 4">
    <name type="scientific">Clostridium fessum</name>
    <dbReference type="NCBI Taxonomy" id="2126740"/>
    <lineage>
        <taxon>Bacteria</taxon>
        <taxon>Bacillati</taxon>
        <taxon>Bacillota</taxon>
        <taxon>Clostridia</taxon>
        <taxon>Eubacteriales</taxon>
        <taxon>Clostridiaceae</taxon>
        <taxon>Clostridium</taxon>
    </lineage>
</organism>
<dbReference type="AlphaFoldDB" id="A0A2T3FKE3"/>
<gene>
    <name evidence="3" type="ORF">C7U56_14670</name>
</gene>